<feature type="compositionally biased region" description="Polar residues" evidence="15">
    <location>
        <begin position="641"/>
        <end position="668"/>
    </location>
</feature>
<feature type="compositionally biased region" description="Low complexity" evidence="15">
    <location>
        <begin position="373"/>
        <end position="390"/>
    </location>
</feature>
<feature type="compositionally biased region" description="Polar residues" evidence="15">
    <location>
        <begin position="583"/>
        <end position="597"/>
    </location>
</feature>
<dbReference type="EC" id="1.14.11.68" evidence="13"/>
<dbReference type="RefSeq" id="XP_026227119.1">
    <property type="nucleotide sequence ID" value="XM_026371334.1"/>
</dbReference>
<dbReference type="SUPFAM" id="SSF51197">
    <property type="entry name" value="Clavaminate synthase-like"/>
    <property type="match status" value="1"/>
</dbReference>
<dbReference type="Gene3D" id="2.60.120.650">
    <property type="entry name" value="Cupin"/>
    <property type="match status" value="1"/>
</dbReference>
<dbReference type="GO" id="GO:0061384">
    <property type="term" value="P:heart trabecula morphogenesis"/>
    <property type="evidence" value="ECO:0007669"/>
    <property type="project" value="Ensembl"/>
</dbReference>
<feature type="compositionally biased region" description="Basic and acidic residues" evidence="15">
    <location>
        <begin position="489"/>
        <end position="528"/>
    </location>
</feature>
<accession>A0A3Q1HYX6</accession>
<dbReference type="Ensembl" id="ENSATET00000012741.3">
    <property type="protein sequence ID" value="ENSATEP00000012534.2"/>
    <property type="gene ID" value="ENSATEG00000008705.3"/>
</dbReference>
<evidence type="ECO:0000256" key="8">
    <source>
        <dbReference type="ARBA" id="ARBA00022964"/>
    </source>
</evidence>
<dbReference type="Pfam" id="PF21326">
    <property type="entry name" value="KDM6_GATAL"/>
    <property type="match status" value="1"/>
</dbReference>
<dbReference type="GO" id="GO:0035726">
    <property type="term" value="P:common myeloid progenitor cell proliferation"/>
    <property type="evidence" value="ECO:0007669"/>
    <property type="project" value="Ensembl"/>
</dbReference>
<reference evidence="17" key="3">
    <citation type="submission" date="2025-09" db="UniProtKB">
        <authorList>
            <consortium name="Ensembl"/>
        </authorList>
    </citation>
    <scope>IDENTIFICATION</scope>
</reference>
<evidence type="ECO:0000256" key="9">
    <source>
        <dbReference type="ARBA" id="ARBA00023002"/>
    </source>
</evidence>
<keyword evidence="9" id="KW-0560">Oxidoreductase</keyword>
<dbReference type="GeneTree" id="ENSGT00940000160414"/>
<feature type="region of interest" description="Disordered" evidence="15">
    <location>
        <begin position="907"/>
        <end position="931"/>
    </location>
</feature>
<reference evidence="17" key="2">
    <citation type="submission" date="2025-08" db="UniProtKB">
        <authorList>
            <consortium name="Ensembl"/>
        </authorList>
    </citation>
    <scope>IDENTIFICATION</scope>
</reference>
<feature type="compositionally biased region" description="Basic and acidic residues" evidence="15">
    <location>
        <begin position="458"/>
        <end position="469"/>
    </location>
</feature>
<evidence type="ECO:0000313" key="17">
    <source>
        <dbReference type="Ensembl" id="ENSATEP00000012534.2"/>
    </source>
</evidence>
<feature type="region of interest" description="Disordered" evidence="15">
    <location>
        <begin position="1071"/>
        <end position="1101"/>
    </location>
</feature>
<dbReference type="FunFam" id="1.20.58.1370:FF:000001">
    <property type="entry name" value="lysine-specific demethylase 6A isoform X2"/>
    <property type="match status" value="1"/>
</dbReference>
<evidence type="ECO:0000256" key="6">
    <source>
        <dbReference type="ARBA" id="ARBA00022833"/>
    </source>
</evidence>
<proteinExistence type="inferred from homology"/>
<feature type="compositionally biased region" description="Polar residues" evidence="15">
    <location>
        <begin position="187"/>
        <end position="196"/>
    </location>
</feature>
<dbReference type="GO" id="GO:0010468">
    <property type="term" value="P:regulation of gene expression"/>
    <property type="evidence" value="ECO:0007669"/>
    <property type="project" value="TreeGrafter"/>
</dbReference>
<keyword evidence="18" id="KW-1185">Reference proteome</keyword>
<feature type="compositionally biased region" description="Basic residues" evidence="15">
    <location>
        <begin position="322"/>
        <end position="334"/>
    </location>
</feature>
<dbReference type="Proteomes" id="UP000265040">
    <property type="component" value="Chromosome 14"/>
</dbReference>
<organism evidence="17 18">
    <name type="scientific">Anabas testudineus</name>
    <name type="common">Climbing perch</name>
    <name type="synonym">Anthias testudineus</name>
    <dbReference type="NCBI Taxonomy" id="64144"/>
    <lineage>
        <taxon>Eukaryota</taxon>
        <taxon>Metazoa</taxon>
        <taxon>Chordata</taxon>
        <taxon>Craniata</taxon>
        <taxon>Vertebrata</taxon>
        <taxon>Euteleostomi</taxon>
        <taxon>Actinopterygii</taxon>
        <taxon>Neopterygii</taxon>
        <taxon>Teleostei</taxon>
        <taxon>Neoteleostei</taxon>
        <taxon>Acanthomorphata</taxon>
        <taxon>Anabantaria</taxon>
        <taxon>Anabantiformes</taxon>
        <taxon>Anabantoidei</taxon>
        <taxon>Anabantidae</taxon>
        <taxon>Anabas</taxon>
    </lineage>
</organism>
<feature type="region of interest" description="Disordered" evidence="15">
    <location>
        <begin position="28"/>
        <end position="60"/>
    </location>
</feature>
<dbReference type="PANTHER" id="PTHR14017:SF27">
    <property type="entry name" value="[HISTONE H3]-TRIMETHYL-L-LYSINE(27) DEMETHYLASE"/>
    <property type="match status" value="1"/>
</dbReference>
<dbReference type="GO" id="GO:0071558">
    <property type="term" value="F:histone H3K27me2/H3K27me3 demethylase activity"/>
    <property type="evidence" value="ECO:0007669"/>
    <property type="project" value="UniProtKB-EC"/>
</dbReference>
<feature type="region of interest" description="Disordered" evidence="15">
    <location>
        <begin position="145"/>
        <end position="676"/>
    </location>
</feature>
<dbReference type="STRING" id="64144.ENSATEP00000012534"/>
<evidence type="ECO:0000256" key="3">
    <source>
        <dbReference type="ARBA" id="ARBA00004123"/>
    </source>
</evidence>
<dbReference type="Pfam" id="PF21322">
    <property type="entry name" value="KDM6_C-hel"/>
    <property type="match status" value="1"/>
</dbReference>
<keyword evidence="4" id="KW-0597">Phosphoprotein</keyword>
<evidence type="ECO:0000256" key="5">
    <source>
        <dbReference type="ARBA" id="ARBA00022723"/>
    </source>
</evidence>
<dbReference type="FunFam" id="2.10.110.20:FF:000001">
    <property type="entry name" value="lysine-specific demethylase 6A isoform X2"/>
    <property type="match status" value="1"/>
</dbReference>
<comment type="cofactor">
    <cofactor evidence="2">
        <name>L-ascorbate</name>
        <dbReference type="ChEBI" id="CHEBI:38290"/>
    </cofactor>
</comment>
<protein>
    <recommendedName>
        <fullName evidence="13">[histone H3]-trimethyl-L-lysine(27) demethylase</fullName>
        <ecNumber evidence="13">1.14.11.68</ecNumber>
    </recommendedName>
</protein>
<evidence type="ECO:0000256" key="15">
    <source>
        <dbReference type="SAM" id="MobiDB-lite"/>
    </source>
</evidence>
<dbReference type="GeneID" id="113169712"/>
<dbReference type="SMART" id="SM00558">
    <property type="entry name" value="JmjC"/>
    <property type="match status" value="1"/>
</dbReference>
<evidence type="ECO:0000256" key="1">
    <source>
        <dbReference type="ARBA" id="ARBA00001954"/>
    </source>
</evidence>
<name>A0A3Q1HYX6_ANATE</name>
<dbReference type="OrthoDB" id="418911at2759"/>
<feature type="compositionally biased region" description="Polar residues" evidence="15">
    <location>
        <begin position="400"/>
        <end position="412"/>
    </location>
</feature>
<keyword evidence="6" id="KW-0862">Zinc</keyword>
<dbReference type="Gene3D" id="2.10.110.20">
    <property type="match status" value="1"/>
</dbReference>
<evidence type="ECO:0000256" key="13">
    <source>
        <dbReference type="ARBA" id="ARBA00034525"/>
    </source>
</evidence>
<dbReference type="InParanoid" id="A0A3Q1HYX6"/>
<evidence type="ECO:0000256" key="10">
    <source>
        <dbReference type="ARBA" id="ARBA00023004"/>
    </source>
</evidence>
<comment type="cofactor">
    <cofactor evidence="1">
        <name>Fe(2+)</name>
        <dbReference type="ChEBI" id="CHEBI:29033"/>
    </cofactor>
</comment>
<evidence type="ECO:0000256" key="12">
    <source>
        <dbReference type="ARBA" id="ARBA00034483"/>
    </source>
</evidence>
<evidence type="ECO:0000256" key="4">
    <source>
        <dbReference type="ARBA" id="ARBA00022553"/>
    </source>
</evidence>
<dbReference type="GO" id="GO:0007507">
    <property type="term" value="P:heart development"/>
    <property type="evidence" value="ECO:0007669"/>
    <property type="project" value="Ensembl"/>
</dbReference>
<comment type="similarity">
    <text evidence="12">Belongs to the UTX family.</text>
</comment>
<dbReference type="GO" id="GO:0044666">
    <property type="term" value="C:MLL3/4 complex"/>
    <property type="evidence" value="ECO:0007669"/>
    <property type="project" value="TreeGrafter"/>
</dbReference>
<reference evidence="17" key="1">
    <citation type="submission" date="2021-04" db="EMBL/GenBank/DDBJ databases">
        <authorList>
            <consortium name="Wellcome Sanger Institute Data Sharing"/>
        </authorList>
    </citation>
    <scope>NUCLEOTIDE SEQUENCE [LARGE SCALE GENOMIC DNA]</scope>
</reference>
<evidence type="ECO:0000256" key="14">
    <source>
        <dbReference type="ARBA" id="ARBA00048695"/>
    </source>
</evidence>
<dbReference type="InterPro" id="IPR051630">
    <property type="entry name" value="Corepressor-Demethylase"/>
</dbReference>
<keyword evidence="11" id="KW-0539">Nucleus</keyword>
<dbReference type="Gene3D" id="1.20.58.1370">
    <property type="match status" value="1"/>
</dbReference>
<keyword evidence="5" id="KW-0479">Metal-binding</keyword>
<dbReference type="InterPro" id="IPR003347">
    <property type="entry name" value="JmjC_dom"/>
</dbReference>
<feature type="compositionally biased region" description="Polar residues" evidence="15">
    <location>
        <begin position="258"/>
        <end position="268"/>
    </location>
</feature>
<feature type="domain" description="JmjC" evidence="16">
    <location>
        <begin position="1443"/>
        <end position="1606"/>
    </location>
</feature>
<dbReference type="InterPro" id="IPR048562">
    <property type="entry name" value="KDM6A_B-like_C-hel"/>
</dbReference>
<keyword evidence="10" id="KW-0408">Iron</keyword>
<evidence type="ECO:0000259" key="16">
    <source>
        <dbReference type="PROSITE" id="PS51184"/>
    </source>
</evidence>
<dbReference type="InterPro" id="IPR048560">
    <property type="entry name" value="KDM6A_B-like_GATAL"/>
</dbReference>
<feature type="compositionally biased region" description="Polar residues" evidence="15">
    <location>
        <begin position="446"/>
        <end position="457"/>
    </location>
</feature>
<dbReference type="GO" id="GO:0061628">
    <property type="term" value="F:histone H3K27me3 reader activity"/>
    <property type="evidence" value="ECO:0007669"/>
    <property type="project" value="Ensembl"/>
</dbReference>
<dbReference type="GO" id="GO:0060319">
    <property type="term" value="P:primitive erythrocyte differentiation"/>
    <property type="evidence" value="ECO:0007669"/>
    <property type="project" value="Ensembl"/>
</dbReference>
<sequence length="1747" mass="195086">MYHPAGLYSGRNTWDSCSAGGPNRGLWAPANSQPWSHTQRFRGGRNQPHHPQSSHLYNRGERTVNHVQDKSVSKGHRQHLHLWDGKEQPFEAQNWHHNSTRTFHNRAGTSSGYLIGPGERYTNWDNNVSNSVHGGPRMHRNNRELQSLPERWPPSDCHRSFEGRMINNRSGPWKRPALHQGRDQLHQHSLPSQHPLSTREEYSAKRRRDLGPDQSSHPGSRHLTLLAHTPSPPRHHRSNQDDWKPLNDTVGPCHHSNNRTSITQQQETSKLRTGGHGFSNSTLASPNPSCGSRQTHHGSRGKVDRKILSSPADHTRVPYSHQNHHYHRQRHTGHTRAPQNNSPLHPLEEKDSRSHHHKQSTEPQRTHLRGNSRDPAPSKSSSADSPPYSSLLCSPKDGGSTANSPHAPSSPSYMVASGRKGPSVIHQCSPDLSGQQKLQGIPSHTPRPSLTSATSHDAGSKSRFSDIKYRKTSQPPCSDLFPHSRSRANKPEKELEEHKKLECRPTDKVEKKERKGELQKTNRKGEERKKRKKKEEKRLNERRKKRDKTVRKDRKLGSKIPEGGLLPAISASNSSGDVKISKTETTTLTLENQSQSPPKHKHRERSEKAEKMHRPSANTPRSSCTSPHPCSKSENHKMPSPQKQLMQSHHRSTSLNQTRKNPTIVLSQSEDRPKDKAVDSLPSLLFKALAPLSTACSVSSEQPIHSKEGVQGGVLNAPDLQPVSVIGNLREMGDNLANTPPVLSWQGSPVSDLGEDEEDLEKGVICRPVLQPSPTQCFSPFPVDTERIDDMNKEPCDSILDEYSHNDMSELCDLPCMSEEVAEEEKKEEEEVETSDSLLRELCHHKTGLDDVFKSLATFLRGQRVSCRGGPFGGSPASVANGVKCSSSLSLEPEHLDFSSTLDSIASSKPCNQSSTQTTSETVLKSPSPTYLSEPVIDSLVQNKQAENENDIEKMQEGKNSETLPQRIDSALLDGSLSAELTLTTTNPASLTSLLTVSTKEERERSEETEYIHIDRKTKLNSKDAEREGEIKIKLKTEDNSVTCHKNKVNEIRDLEGMDVSSLMPVISRSSSVPLKDSTKDQISQEIQTPLGKDNEEEKVNAGNAEVKTAGEEKGEMCELAGSVTDSAVSVSSSTMSVSTPASKPPYSLAPVDPLKLKALSMGLCKELKIILIKVENIGRQTFNISEVEEQRVSLSKVNIKNTATEVIRACKGTRMKGKFKESYLLTTLSVKPKIAIQTPIPREKLNPPTPSIYLESKRDAFSPVLLQFCTDPKNAVTVIRGLAGSLRLNLGLFSTKSLVEANADHAVEVRTQVQQPADENWDPSGSAQTWPCESSRSHTTIAKYAQYQASSFQESLQEEKESENEEDGEQAKTSCPSATTKADLILANCKGSLTLTTNKANCAPVFSKTHSVHSTSIPSSEQKTVRKIIKFGTNIDLSDPKRWKPQLQELLKLPAFMRVESSNNMLSHVGHTILGMNSVQLYMKVPGSRTPGHQENNNFCSVNINIGPGDCEWFAVHEHYWEAINKFCEKHSIDYLTGSWWPVLEDLYSANIPVYRFIQRPGDLVWINAGTVHWVQAVGWCNNIAWNVGPLNSYQYQLALERFEWNEVKKVKSIVPMIHVSWNVARTIKITDQDTFKMIKHCLMQSIKHIQILRDQLIAAGKKICYQSRVKDEPAYYCNDCDVEVFNLLFVTSENSSKKTYVVYCEDCARSKSASLAGVVVLEQYRMEELMRTYDSFALAPTPFSK</sequence>
<feature type="compositionally biased region" description="Polar residues" evidence="15">
    <location>
        <begin position="278"/>
        <end position="293"/>
    </location>
</feature>
<keyword evidence="8" id="KW-0223">Dioxygenase</keyword>
<evidence type="ECO:0000256" key="2">
    <source>
        <dbReference type="ARBA" id="ARBA00001961"/>
    </source>
</evidence>
<comment type="subcellular location">
    <subcellularLocation>
        <location evidence="3">Nucleus</location>
    </subcellularLocation>
</comment>
<dbReference type="GO" id="GO:0031490">
    <property type="term" value="F:chromatin DNA binding"/>
    <property type="evidence" value="ECO:0007669"/>
    <property type="project" value="TreeGrafter"/>
</dbReference>
<evidence type="ECO:0000256" key="7">
    <source>
        <dbReference type="ARBA" id="ARBA00022853"/>
    </source>
</evidence>
<dbReference type="GO" id="GO:0031101">
    <property type="term" value="P:fin regeneration"/>
    <property type="evidence" value="ECO:0007669"/>
    <property type="project" value="Ensembl"/>
</dbReference>
<comment type="catalytic activity">
    <reaction evidence="14">
        <text>N(6),N(6),N(6)-trimethyl-L-lysyl(27)-[histone H3] + 2 2-oxoglutarate + 2 O2 = N(6)-methyl-L-lysyl(27)-[histone H3] + 2 formaldehyde + 2 succinate + 2 CO2</text>
        <dbReference type="Rhea" id="RHEA:60224"/>
        <dbReference type="Rhea" id="RHEA-COMP:15535"/>
        <dbReference type="Rhea" id="RHEA-COMP:15544"/>
        <dbReference type="ChEBI" id="CHEBI:15379"/>
        <dbReference type="ChEBI" id="CHEBI:16526"/>
        <dbReference type="ChEBI" id="CHEBI:16810"/>
        <dbReference type="ChEBI" id="CHEBI:16842"/>
        <dbReference type="ChEBI" id="CHEBI:30031"/>
        <dbReference type="ChEBI" id="CHEBI:61929"/>
        <dbReference type="ChEBI" id="CHEBI:61961"/>
        <dbReference type="EC" id="1.14.11.68"/>
    </reaction>
</comment>
<evidence type="ECO:0000256" key="11">
    <source>
        <dbReference type="ARBA" id="ARBA00023242"/>
    </source>
</evidence>
<dbReference type="PROSITE" id="PS51184">
    <property type="entry name" value="JMJC"/>
    <property type="match status" value="1"/>
</dbReference>
<dbReference type="GO" id="GO:0046872">
    <property type="term" value="F:metal ion binding"/>
    <property type="evidence" value="ECO:0007669"/>
    <property type="project" value="UniProtKB-KW"/>
</dbReference>
<keyword evidence="7" id="KW-0156">Chromatin regulator</keyword>
<dbReference type="InterPro" id="IPR046941">
    <property type="entry name" value="KDM6_GATAL_sf"/>
</dbReference>
<evidence type="ECO:0000313" key="18">
    <source>
        <dbReference type="Proteomes" id="UP000265040"/>
    </source>
</evidence>
<dbReference type="RefSeq" id="XP_026227120.1">
    <property type="nucleotide sequence ID" value="XM_026371335.1"/>
</dbReference>
<feature type="compositionally biased region" description="Polar residues" evidence="15">
    <location>
        <begin position="616"/>
        <end position="628"/>
    </location>
</feature>
<dbReference type="Pfam" id="PF02373">
    <property type="entry name" value="JmjC"/>
    <property type="match status" value="1"/>
</dbReference>
<feature type="region of interest" description="Disordered" evidence="15">
    <location>
        <begin position="1354"/>
        <end position="1377"/>
    </location>
</feature>
<dbReference type="GO" id="GO:0000978">
    <property type="term" value="F:RNA polymerase II cis-regulatory region sequence-specific DNA binding"/>
    <property type="evidence" value="ECO:0007669"/>
    <property type="project" value="TreeGrafter"/>
</dbReference>
<feature type="compositionally biased region" description="Basic and acidic residues" evidence="15">
    <location>
        <begin position="604"/>
        <end position="613"/>
    </location>
</feature>
<feature type="compositionally biased region" description="Basic residues" evidence="15">
    <location>
        <begin position="529"/>
        <end position="554"/>
    </location>
</feature>
<dbReference type="PANTHER" id="PTHR14017">
    <property type="entry name" value="LYSINE-SPECIFIC DEMETHYLASE"/>
    <property type="match status" value="1"/>
</dbReference>
<feature type="region of interest" description="Disordered" evidence="15">
    <location>
        <begin position="1315"/>
        <end position="1334"/>
    </location>
</feature>